<accession>A0A3G2E863</accession>
<evidence type="ECO:0000313" key="2">
    <source>
        <dbReference type="EMBL" id="AYM76257.1"/>
    </source>
</evidence>
<reference evidence="2 3" key="1">
    <citation type="submission" date="2018-10" db="EMBL/GenBank/DDBJ databases">
        <title>Effects of UV and annual dynamics of microbial communities in freshwater RAS systems.</title>
        <authorList>
            <person name="Bekkelund A.K."/>
            <person name="Hansen B.R."/>
            <person name="Stokken H."/>
            <person name="Eriksen B.F."/>
            <person name="Kashulin N.A."/>
        </authorList>
    </citation>
    <scope>NUCLEOTIDE SEQUENCE [LARGE SCALE GENOMIC DNA]</scope>
    <source>
        <strain evidence="2 3">BHSEK</strain>
    </source>
</reference>
<dbReference type="AlphaFoldDB" id="A0A3G2E863"/>
<feature type="chain" id="PRO_5018114680" evidence="1">
    <location>
        <begin position="28"/>
        <end position="154"/>
    </location>
</feature>
<sequence>MVFQKNKWQLSLALIGALSVVVPHTYAATTSACEETTVGRPLKGFELPKNARNSNDIIAVLGAPFFATYLAEERKDVLVYVDGYFRGEKKVMNSADPTLYEGYSSSQEGCGVALIFTFSPAGMVFKITALKIADMTKAHASKFADTTWATAAKE</sequence>
<organism evidence="2 3">
    <name type="scientific">Janthinobacterium agaricidamnosum</name>
    <dbReference type="NCBI Taxonomy" id="55508"/>
    <lineage>
        <taxon>Bacteria</taxon>
        <taxon>Pseudomonadati</taxon>
        <taxon>Pseudomonadota</taxon>
        <taxon>Betaproteobacteria</taxon>
        <taxon>Burkholderiales</taxon>
        <taxon>Oxalobacteraceae</taxon>
        <taxon>Janthinobacterium</taxon>
    </lineage>
</organism>
<feature type="signal peptide" evidence="1">
    <location>
        <begin position="1"/>
        <end position="27"/>
    </location>
</feature>
<gene>
    <name evidence="2" type="ORF">D9M09_10995</name>
</gene>
<dbReference type="EMBL" id="CP033019">
    <property type="protein sequence ID" value="AYM76257.1"/>
    <property type="molecule type" value="Genomic_DNA"/>
</dbReference>
<name>A0A3G2E863_9BURK</name>
<dbReference type="Proteomes" id="UP000279594">
    <property type="component" value="Chromosome"/>
</dbReference>
<proteinExistence type="predicted"/>
<protein>
    <submittedName>
        <fullName evidence="2">Uncharacterized protein</fullName>
    </submittedName>
</protein>
<dbReference type="RefSeq" id="WP_070217863.1">
    <property type="nucleotide sequence ID" value="NZ_CP033019.1"/>
</dbReference>
<evidence type="ECO:0000313" key="3">
    <source>
        <dbReference type="Proteomes" id="UP000279594"/>
    </source>
</evidence>
<keyword evidence="3" id="KW-1185">Reference proteome</keyword>
<keyword evidence="1" id="KW-0732">Signal</keyword>
<evidence type="ECO:0000256" key="1">
    <source>
        <dbReference type="SAM" id="SignalP"/>
    </source>
</evidence>
<dbReference type="PROSITE" id="PS51257">
    <property type="entry name" value="PROKAR_LIPOPROTEIN"/>
    <property type="match status" value="1"/>
</dbReference>